<dbReference type="AlphaFoldDB" id="A0A8B7YW07"/>
<dbReference type="InterPro" id="IPR013783">
    <property type="entry name" value="Ig-like_fold"/>
</dbReference>
<dbReference type="PROSITE" id="PS50825">
    <property type="entry name" value="HYR"/>
    <property type="match status" value="1"/>
</dbReference>
<organism evidence="7 8">
    <name type="scientific">Acanthaster planci</name>
    <name type="common">Crown-of-thorns starfish</name>
    <dbReference type="NCBI Taxonomy" id="133434"/>
    <lineage>
        <taxon>Eukaryota</taxon>
        <taxon>Metazoa</taxon>
        <taxon>Echinodermata</taxon>
        <taxon>Eleutherozoa</taxon>
        <taxon>Asterozoa</taxon>
        <taxon>Asteroidea</taxon>
        <taxon>Valvatacea</taxon>
        <taxon>Valvatida</taxon>
        <taxon>Acanthasteridae</taxon>
        <taxon>Acanthaster</taxon>
    </lineage>
</organism>
<dbReference type="Proteomes" id="UP000694845">
    <property type="component" value="Unplaced"/>
</dbReference>
<dbReference type="InterPro" id="IPR035914">
    <property type="entry name" value="Sperma_CUB_dom_sf"/>
</dbReference>
<keyword evidence="1" id="KW-0677">Repeat</keyword>
<dbReference type="KEGG" id="aplc:110982976"/>
<dbReference type="InterPro" id="IPR000859">
    <property type="entry name" value="CUB_dom"/>
</dbReference>
<dbReference type="PROSITE" id="PS50068">
    <property type="entry name" value="LDLRA_2"/>
    <property type="match status" value="1"/>
</dbReference>
<dbReference type="PANTHER" id="PTHR46343:SF2">
    <property type="entry name" value="SUSHI_VON WILLEBRAND FACTOR TYPE A_EGF_PENTRAXIN DOMAIN-CONTAINING 1"/>
    <property type="match status" value="1"/>
</dbReference>
<keyword evidence="2 4" id="KW-1015">Disulfide bond</keyword>
<dbReference type="SUPFAM" id="SSF49854">
    <property type="entry name" value="Spermadhesin, CUB domain"/>
    <property type="match status" value="1"/>
</dbReference>
<dbReference type="SUPFAM" id="SSF57424">
    <property type="entry name" value="LDL receptor-like module"/>
    <property type="match status" value="1"/>
</dbReference>
<evidence type="ECO:0000256" key="3">
    <source>
        <dbReference type="PROSITE-ProRule" id="PRU00059"/>
    </source>
</evidence>
<gene>
    <name evidence="8" type="primary">LOC110982976</name>
</gene>
<evidence type="ECO:0000313" key="8">
    <source>
        <dbReference type="RefSeq" id="XP_022097498.1"/>
    </source>
</evidence>
<dbReference type="InterPro" id="IPR036055">
    <property type="entry name" value="LDL_receptor-like_sf"/>
</dbReference>
<dbReference type="OrthoDB" id="10069070at2759"/>
<evidence type="ECO:0000259" key="6">
    <source>
        <dbReference type="PROSITE" id="PS50825"/>
    </source>
</evidence>
<dbReference type="InterPro" id="IPR003410">
    <property type="entry name" value="HYR_dom"/>
</dbReference>
<dbReference type="CDD" id="cd00041">
    <property type="entry name" value="CUB"/>
    <property type="match status" value="1"/>
</dbReference>
<dbReference type="Pfam" id="PF00431">
    <property type="entry name" value="CUB"/>
    <property type="match status" value="1"/>
</dbReference>
<name>A0A8B7YW07_ACAPL</name>
<dbReference type="RefSeq" id="XP_022097498.1">
    <property type="nucleotide sequence ID" value="XM_022241806.1"/>
</dbReference>
<dbReference type="InterPro" id="IPR002172">
    <property type="entry name" value="LDrepeatLR_classA_rpt"/>
</dbReference>
<dbReference type="SMART" id="SM00192">
    <property type="entry name" value="LDLa"/>
    <property type="match status" value="1"/>
</dbReference>
<evidence type="ECO:0000256" key="1">
    <source>
        <dbReference type="ARBA" id="ARBA00022737"/>
    </source>
</evidence>
<feature type="disulfide bond" evidence="4">
    <location>
        <begin position="98"/>
        <end position="116"/>
    </location>
</feature>
<feature type="disulfide bond" evidence="4">
    <location>
        <begin position="110"/>
        <end position="125"/>
    </location>
</feature>
<keyword evidence="7" id="KW-1185">Reference proteome</keyword>
<sequence>MTWIIQCVDGQIVRLTFSSFETERDQDYLLAGDGNDITTGQFFVWHGSKSPPNLISSGSEMWIRFTSDFEETSSGFLLLAICLPSTEILTCGENEFNCGHSVCLVDMWQCDGLTDCLDGSDEENCDSEAPTVTCPNTVMIGTDTGRSFATVTWTPIPTATDNTDILTSSDISCLDSRGNVVVSGGTNELGTTTVTCHATDAATNTGSCEFSITVVGKFDI</sequence>
<protein>
    <submittedName>
        <fullName evidence="8">Very low-density lipoprotein receptor-like</fullName>
    </submittedName>
</protein>
<evidence type="ECO:0000259" key="5">
    <source>
        <dbReference type="PROSITE" id="PS01180"/>
    </source>
</evidence>
<dbReference type="Gene3D" id="2.60.40.10">
    <property type="entry name" value="Immunoglobulins"/>
    <property type="match status" value="1"/>
</dbReference>
<dbReference type="CDD" id="cd00112">
    <property type="entry name" value="LDLa"/>
    <property type="match status" value="1"/>
</dbReference>
<evidence type="ECO:0000256" key="2">
    <source>
        <dbReference type="ARBA" id="ARBA00023157"/>
    </source>
</evidence>
<dbReference type="Pfam" id="PF00057">
    <property type="entry name" value="Ldl_recept_a"/>
    <property type="match status" value="1"/>
</dbReference>
<evidence type="ECO:0000256" key="4">
    <source>
        <dbReference type="PROSITE-ProRule" id="PRU00124"/>
    </source>
</evidence>
<feature type="domain" description="CUB" evidence="5">
    <location>
        <begin position="1"/>
        <end position="83"/>
    </location>
</feature>
<dbReference type="InterPro" id="IPR043555">
    <property type="entry name" value="SRPX-like"/>
</dbReference>
<dbReference type="Pfam" id="PF02494">
    <property type="entry name" value="HYR"/>
    <property type="match status" value="1"/>
</dbReference>
<dbReference type="Gene3D" id="4.10.400.10">
    <property type="entry name" value="Low-density Lipoprotein Receptor"/>
    <property type="match status" value="1"/>
</dbReference>
<dbReference type="PROSITE" id="PS01209">
    <property type="entry name" value="LDLRA_1"/>
    <property type="match status" value="1"/>
</dbReference>
<accession>A0A8B7YW07</accession>
<proteinExistence type="predicted"/>
<dbReference type="Gene3D" id="2.60.120.290">
    <property type="entry name" value="Spermadhesin, CUB domain"/>
    <property type="match status" value="1"/>
</dbReference>
<dbReference type="PANTHER" id="PTHR46343">
    <property type="entry name" value="HYR DOMAIN-CONTAINING PROTEIN"/>
    <property type="match status" value="1"/>
</dbReference>
<dbReference type="InterPro" id="IPR023415">
    <property type="entry name" value="LDLR_class-A_CS"/>
</dbReference>
<feature type="disulfide bond" evidence="4">
    <location>
        <begin position="91"/>
        <end position="103"/>
    </location>
</feature>
<dbReference type="GeneID" id="110982976"/>
<comment type="caution">
    <text evidence="3">Lacks conserved residue(s) required for the propagation of feature annotation.</text>
</comment>
<evidence type="ECO:0000313" key="7">
    <source>
        <dbReference type="Proteomes" id="UP000694845"/>
    </source>
</evidence>
<feature type="domain" description="HYR" evidence="6">
    <location>
        <begin position="125"/>
        <end position="216"/>
    </location>
</feature>
<reference evidence="8" key="1">
    <citation type="submission" date="2025-08" db="UniProtKB">
        <authorList>
            <consortium name="RefSeq"/>
        </authorList>
    </citation>
    <scope>IDENTIFICATION</scope>
</reference>
<dbReference type="PROSITE" id="PS01180">
    <property type="entry name" value="CUB"/>
    <property type="match status" value="1"/>
</dbReference>